<protein>
    <submittedName>
        <fullName evidence="1">Uncharacterized protein</fullName>
    </submittedName>
</protein>
<sequence>MSDVVQEIACPPDQLEVDVVAAVLFDGRDMLDGPAGLLNRRLGYGLRFLLDQSVLVRSNHKVAARWVLFHGWAAGCPERDSDLRRLLAELLRVCRRAGFERIALAAPEAALVKRDQWTPALAQAASGAGVSECLVTYDHSYLHDHTGPVF</sequence>
<dbReference type="EMBL" id="NAAD01000001">
    <property type="protein sequence ID" value="ORJ63577.1"/>
    <property type="molecule type" value="Genomic_DNA"/>
</dbReference>
<evidence type="ECO:0000313" key="1">
    <source>
        <dbReference type="EMBL" id="ORJ63577.1"/>
    </source>
</evidence>
<organism evidence="1 2">
    <name type="scientific">Geothermobacter hydrogeniphilus</name>
    <dbReference type="NCBI Taxonomy" id="1969733"/>
    <lineage>
        <taxon>Bacteria</taxon>
        <taxon>Pseudomonadati</taxon>
        <taxon>Thermodesulfobacteriota</taxon>
        <taxon>Desulfuromonadia</taxon>
        <taxon>Desulfuromonadales</taxon>
        <taxon>Geothermobacteraceae</taxon>
        <taxon>Geothermobacter</taxon>
    </lineage>
</organism>
<dbReference type="AlphaFoldDB" id="A0A1X0YEM4"/>
<dbReference type="Proteomes" id="UP000193136">
    <property type="component" value="Unassembled WGS sequence"/>
</dbReference>
<dbReference type="OrthoDB" id="5405686at2"/>
<gene>
    <name evidence="1" type="ORF">B5V00_01535</name>
</gene>
<dbReference type="STRING" id="1969733.B5V00_01535"/>
<comment type="caution">
    <text evidence="1">The sequence shown here is derived from an EMBL/GenBank/DDBJ whole genome shotgun (WGS) entry which is preliminary data.</text>
</comment>
<accession>A0A1X0YEM4</accession>
<reference evidence="1 2" key="1">
    <citation type="submission" date="2017-03" db="EMBL/GenBank/DDBJ databases">
        <title>Genome sequence of Geothermobacter sp. EPR-M, Deep-Sea Iron Reducer.</title>
        <authorList>
            <person name="Tully B."/>
            <person name="Savalia P."/>
            <person name="Abuyen K."/>
            <person name="Baughan C."/>
            <person name="Romero E."/>
            <person name="Ronkowski C."/>
            <person name="Torres B."/>
            <person name="Tremblay J."/>
            <person name="Trujillo A."/>
            <person name="Tyler M."/>
            <person name="Perez-Rodriguez I."/>
            <person name="Amend J."/>
        </authorList>
    </citation>
    <scope>NUCLEOTIDE SEQUENCE [LARGE SCALE GENOMIC DNA]</scope>
    <source>
        <strain evidence="1 2">EPR-M</strain>
    </source>
</reference>
<proteinExistence type="predicted"/>
<dbReference type="RefSeq" id="WP_085008811.1">
    <property type="nucleotide sequence ID" value="NZ_NAAD01000001.1"/>
</dbReference>
<name>A0A1X0YEM4_9BACT</name>
<evidence type="ECO:0000313" key="2">
    <source>
        <dbReference type="Proteomes" id="UP000193136"/>
    </source>
</evidence>
<keyword evidence="2" id="KW-1185">Reference proteome</keyword>